<dbReference type="Proteomes" id="UP000266720">
    <property type="component" value="Chromosome"/>
</dbReference>
<reference evidence="3" key="1">
    <citation type="book" date="2010" name="EXTREMOPHILES" publisher="0:0-0">
        <title>Complete genome sequences of ten hyperthermophilic archaea reveal their metabolic capabilities and possible ecological roles.</title>
        <editorList>
            <person name="?"/>
        </editorList>
        <authorList>
            <person name="Ravin N.V."/>
            <person name="Mardanov A.V."/>
            <person name="Bonch-Osmolovskaya E.A."/>
            <person name="Skryabin K.G."/>
        </authorList>
    </citation>
    <scope>NUCLEOTIDE SEQUENCE [LARGE SCALE GENOMIC DNA]</scope>
    <source>
        <strain evidence="3">1505</strain>
    </source>
</reference>
<dbReference type="AlphaFoldDB" id="A0A3G1A8K3"/>
<feature type="transmembrane region" description="Helical" evidence="1">
    <location>
        <begin position="266"/>
        <end position="283"/>
    </location>
</feature>
<evidence type="ECO:0008006" key="4">
    <source>
        <dbReference type="Google" id="ProtNLM"/>
    </source>
</evidence>
<feature type="transmembrane region" description="Helical" evidence="1">
    <location>
        <begin position="51"/>
        <end position="71"/>
    </location>
</feature>
<evidence type="ECO:0000256" key="1">
    <source>
        <dbReference type="SAM" id="Phobius"/>
    </source>
</evidence>
<gene>
    <name evidence="2" type="ORF">TCARB_0720</name>
</gene>
<organism evidence="2 3">
    <name type="scientific">Thermofilum adornatum 1505</name>
    <dbReference type="NCBI Taxonomy" id="697581"/>
    <lineage>
        <taxon>Archaea</taxon>
        <taxon>Thermoproteota</taxon>
        <taxon>Thermoprotei</taxon>
        <taxon>Thermofilales</taxon>
        <taxon>Thermofilaceae</taxon>
        <taxon>Thermofilum</taxon>
    </lineage>
</organism>
<dbReference type="KEGG" id="tcb:TCARB_0720"/>
<feature type="transmembrane region" description="Helical" evidence="1">
    <location>
        <begin position="83"/>
        <end position="99"/>
    </location>
</feature>
<keyword evidence="1" id="KW-0472">Membrane</keyword>
<evidence type="ECO:0000313" key="2">
    <source>
        <dbReference type="EMBL" id="AJB41774.1"/>
    </source>
</evidence>
<accession>A0A3G1A8K3</accession>
<dbReference type="GeneID" id="25406160"/>
<dbReference type="EMBL" id="CP007493">
    <property type="protein sequence ID" value="AJB41774.1"/>
    <property type="molecule type" value="Genomic_DNA"/>
</dbReference>
<keyword evidence="1" id="KW-0812">Transmembrane</keyword>
<dbReference type="STRING" id="697581.TCARB_0720"/>
<proteinExistence type="predicted"/>
<feature type="transmembrane region" description="Helical" evidence="1">
    <location>
        <begin position="289"/>
        <end position="307"/>
    </location>
</feature>
<evidence type="ECO:0000313" key="3">
    <source>
        <dbReference type="Proteomes" id="UP000266720"/>
    </source>
</evidence>
<name>A0A3G1A8K3_9CREN</name>
<feature type="transmembrane region" description="Helical" evidence="1">
    <location>
        <begin position="328"/>
        <end position="346"/>
    </location>
</feature>
<keyword evidence="1" id="KW-1133">Transmembrane helix</keyword>
<protein>
    <recommendedName>
        <fullName evidence="4">Glycosyltransferase RgtA/B/C/D-like domain-containing protein</fullName>
    </recommendedName>
</protein>
<sequence length="485" mass="55334">MRLGEDKARVLAFLIPMFVRAIPEVLSWPFPIGFDTLIYAGYAVSETFVRMPVLQVFKTTSLLFIIYTLLYKALGDPLLPAKILGSLLTGLVGFTIYLYGRAAGYKPGISLLASLLATTYFVGLRISWEMYRQMLGTVFLFLIFYLERRPQTMMNRLGQAVLSFLTAWSHEFITVILLSYKAIQALEKKYPQKIIEEALPAVPAGLLFLYQVYSPSTGALQVPVLQVASPTPLYLFLYITGFVLYLYLPLAPLIVFGIGELGKPQLRDFAIVCLLLTYLPLISMGILDILWFRWTILLVYPLAFMAARGLERLMNGEAPLSRETARRLAVATLVLNVMFTATYLVLPPEGQFNKYFGDWNMYKQFIQTSMLQSCIPLRDIPPTIEAIKWVDSLPGDKTLVLHEAFHNWAQIYAKNTRLVRINEQKLSSPIRQNISQLLVALAEKQNTTVYTIWWTNTTWYNMTQPPPQYKLIKTFQDIGIYVYEP</sequence>
<feature type="transmembrane region" description="Helical" evidence="1">
    <location>
        <begin position="233"/>
        <end position="259"/>
    </location>
</feature>
<feature type="transmembrane region" description="Helical" evidence="1">
    <location>
        <begin position="194"/>
        <end position="213"/>
    </location>
</feature>
<dbReference type="RefSeq" id="WP_148684586.1">
    <property type="nucleotide sequence ID" value="NZ_CP007493.1"/>
</dbReference>
<feature type="transmembrane region" description="Helical" evidence="1">
    <location>
        <begin position="130"/>
        <end position="146"/>
    </location>
</feature>